<evidence type="ECO:0000256" key="1">
    <source>
        <dbReference type="SAM" id="MobiDB-lite"/>
    </source>
</evidence>
<feature type="compositionally biased region" description="Basic and acidic residues" evidence="1">
    <location>
        <begin position="1"/>
        <end position="11"/>
    </location>
</feature>
<feature type="compositionally biased region" description="Basic and acidic residues" evidence="1">
    <location>
        <begin position="25"/>
        <end position="37"/>
    </location>
</feature>
<proteinExistence type="predicted"/>
<feature type="region of interest" description="Disordered" evidence="1">
    <location>
        <begin position="1"/>
        <end position="44"/>
    </location>
</feature>
<dbReference type="Proteomes" id="UP000316095">
    <property type="component" value="Unassembled WGS sequence"/>
</dbReference>
<dbReference type="AlphaFoldDB" id="A0A5C5XN21"/>
<name>A0A5C5XN21_9PLAN</name>
<dbReference type="EMBL" id="SJPG01000001">
    <property type="protein sequence ID" value="TWT64350.1"/>
    <property type="molecule type" value="Genomic_DNA"/>
</dbReference>
<accession>A0A5C5XN21</accession>
<gene>
    <name evidence="2" type="ORF">Pan54_51120</name>
</gene>
<reference evidence="2 3" key="1">
    <citation type="submission" date="2019-02" db="EMBL/GenBank/DDBJ databases">
        <title>Deep-cultivation of Planctomycetes and their phenomic and genomic characterization uncovers novel biology.</title>
        <authorList>
            <person name="Wiegand S."/>
            <person name="Jogler M."/>
            <person name="Boedeker C."/>
            <person name="Pinto D."/>
            <person name="Vollmers J."/>
            <person name="Rivas-Marin E."/>
            <person name="Kohn T."/>
            <person name="Peeters S.H."/>
            <person name="Heuer A."/>
            <person name="Rast P."/>
            <person name="Oberbeckmann S."/>
            <person name="Bunk B."/>
            <person name="Jeske O."/>
            <person name="Meyerdierks A."/>
            <person name="Storesund J.E."/>
            <person name="Kallscheuer N."/>
            <person name="Luecker S."/>
            <person name="Lage O.M."/>
            <person name="Pohl T."/>
            <person name="Merkel B.J."/>
            <person name="Hornburger P."/>
            <person name="Mueller R.-W."/>
            <person name="Bruemmer F."/>
            <person name="Labrenz M."/>
            <person name="Spormann A.M."/>
            <person name="Op Den Camp H."/>
            <person name="Overmann J."/>
            <person name="Amann R."/>
            <person name="Jetten M.S.M."/>
            <person name="Mascher T."/>
            <person name="Medema M.H."/>
            <person name="Devos D.P."/>
            <person name="Kaster A.-K."/>
            <person name="Ovreas L."/>
            <person name="Rohde M."/>
            <person name="Galperin M.Y."/>
            <person name="Jogler C."/>
        </authorList>
    </citation>
    <scope>NUCLEOTIDE SEQUENCE [LARGE SCALE GENOMIC DNA]</scope>
    <source>
        <strain evidence="2 3">Pan54</strain>
    </source>
</reference>
<organism evidence="2 3">
    <name type="scientific">Rubinisphaera italica</name>
    <dbReference type="NCBI Taxonomy" id="2527969"/>
    <lineage>
        <taxon>Bacteria</taxon>
        <taxon>Pseudomonadati</taxon>
        <taxon>Planctomycetota</taxon>
        <taxon>Planctomycetia</taxon>
        <taxon>Planctomycetales</taxon>
        <taxon>Planctomycetaceae</taxon>
        <taxon>Rubinisphaera</taxon>
    </lineage>
</organism>
<sequence>MGLVMKSREGVEANGLGDLGQRIRQRLEPGKGERPGRPSDPTWKIQRKLSMSEETLVLLEQAAVAVSTDERRVSPMQIAALLIEDATQGLAKQLNES</sequence>
<protein>
    <submittedName>
        <fullName evidence="2">Uncharacterized protein</fullName>
    </submittedName>
</protein>
<evidence type="ECO:0000313" key="3">
    <source>
        <dbReference type="Proteomes" id="UP000316095"/>
    </source>
</evidence>
<evidence type="ECO:0000313" key="2">
    <source>
        <dbReference type="EMBL" id="TWT64350.1"/>
    </source>
</evidence>
<keyword evidence="3" id="KW-1185">Reference proteome</keyword>
<comment type="caution">
    <text evidence="2">The sequence shown here is derived from an EMBL/GenBank/DDBJ whole genome shotgun (WGS) entry which is preliminary data.</text>
</comment>